<dbReference type="InterPro" id="IPR051907">
    <property type="entry name" value="DoxX-like_oxidoreductase"/>
</dbReference>
<accession>A0A1A7NTU1</accession>
<feature type="transmembrane region" description="Helical" evidence="7">
    <location>
        <begin position="101"/>
        <end position="118"/>
    </location>
</feature>
<comment type="caution">
    <text evidence="8">The sequence shown here is derived from an EMBL/GenBank/DDBJ whole genome shotgun (WGS) entry which is preliminary data.</text>
</comment>
<feature type="transmembrane region" description="Helical" evidence="7">
    <location>
        <begin position="40"/>
        <end position="57"/>
    </location>
</feature>
<evidence type="ECO:0000256" key="5">
    <source>
        <dbReference type="ARBA" id="ARBA00022989"/>
    </source>
</evidence>
<name>A0A1A7NTU1_9PAST</name>
<evidence type="ECO:0000313" key="9">
    <source>
        <dbReference type="Proteomes" id="UP000243558"/>
    </source>
</evidence>
<keyword evidence="6 7" id="KW-0472">Membrane</keyword>
<dbReference type="EMBL" id="JTJM01000011">
    <property type="protein sequence ID" value="OBW93088.1"/>
    <property type="molecule type" value="Genomic_DNA"/>
</dbReference>
<keyword evidence="3" id="KW-1003">Cell membrane</keyword>
<evidence type="ECO:0000256" key="7">
    <source>
        <dbReference type="SAM" id="Phobius"/>
    </source>
</evidence>
<feature type="transmembrane region" description="Helical" evidence="7">
    <location>
        <begin position="77"/>
        <end position="94"/>
    </location>
</feature>
<evidence type="ECO:0000256" key="4">
    <source>
        <dbReference type="ARBA" id="ARBA00022692"/>
    </source>
</evidence>
<evidence type="ECO:0000256" key="2">
    <source>
        <dbReference type="ARBA" id="ARBA00006679"/>
    </source>
</evidence>
<evidence type="ECO:0000256" key="3">
    <source>
        <dbReference type="ARBA" id="ARBA00022475"/>
    </source>
</evidence>
<keyword evidence="4 7" id="KW-0812">Transmembrane</keyword>
<feature type="transmembrane region" description="Helical" evidence="7">
    <location>
        <begin position="130"/>
        <end position="149"/>
    </location>
</feature>
<dbReference type="RefSeq" id="WP_065238906.1">
    <property type="nucleotide sequence ID" value="NZ_JTJM01000011.1"/>
</dbReference>
<dbReference type="Proteomes" id="UP000243558">
    <property type="component" value="Unassembled WGS sequence"/>
</dbReference>
<dbReference type="GO" id="GO:0005886">
    <property type="term" value="C:plasma membrane"/>
    <property type="evidence" value="ECO:0007669"/>
    <property type="project" value="UniProtKB-SubCell"/>
</dbReference>
<sequence length="157" mass="17980">MNNHYLQWFEKVPYSVIALLARIALASIFWLSAQTKTETFVFNLLTMSFQFGLPVPSDTAVFLFQNEYSLPLINPNIAAWITLYAEHLFAALLLLGFATRFAALGLFAMTLVIQLFVYPDAYALHFSWMAMQLLLIKYGSGVVALDYYLCKRRYDLP</sequence>
<keyword evidence="5 7" id="KW-1133">Transmembrane helix</keyword>
<protein>
    <submittedName>
        <fullName evidence="8">DoxX</fullName>
    </submittedName>
</protein>
<evidence type="ECO:0000256" key="1">
    <source>
        <dbReference type="ARBA" id="ARBA00004651"/>
    </source>
</evidence>
<gene>
    <name evidence="8" type="ORF">QV01_03085</name>
</gene>
<dbReference type="Pfam" id="PF07681">
    <property type="entry name" value="DoxX"/>
    <property type="match status" value="1"/>
</dbReference>
<reference evidence="8 9" key="1">
    <citation type="submission" date="2014-11" db="EMBL/GenBank/DDBJ databases">
        <title>Pan-genome of Gallibacterium spp.</title>
        <authorList>
            <person name="Kudirkiene E."/>
            <person name="Bojesen A.M."/>
        </authorList>
    </citation>
    <scope>NUCLEOTIDE SEQUENCE [LARGE SCALE GENOMIC DNA]</scope>
    <source>
        <strain evidence="8 9">F151</strain>
    </source>
</reference>
<dbReference type="OrthoDB" id="121744at2"/>
<comment type="subcellular location">
    <subcellularLocation>
        <location evidence="1">Cell membrane</location>
        <topology evidence="1">Multi-pass membrane protein</topology>
    </subcellularLocation>
</comment>
<evidence type="ECO:0000313" key="8">
    <source>
        <dbReference type="EMBL" id="OBW93088.1"/>
    </source>
</evidence>
<comment type="similarity">
    <text evidence="2">Belongs to the DoxX family.</text>
</comment>
<dbReference type="InterPro" id="IPR032808">
    <property type="entry name" value="DoxX"/>
</dbReference>
<proteinExistence type="inferred from homology"/>
<dbReference type="PANTHER" id="PTHR33452:SF1">
    <property type="entry name" value="INNER MEMBRANE PROTEIN YPHA-RELATED"/>
    <property type="match status" value="1"/>
</dbReference>
<keyword evidence="9" id="KW-1185">Reference proteome</keyword>
<evidence type="ECO:0000256" key="6">
    <source>
        <dbReference type="ARBA" id="ARBA00023136"/>
    </source>
</evidence>
<dbReference type="PANTHER" id="PTHR33452">
    <property type="entry name" value="OXIDOREDUCTASE CATD-RELATED"/>
    <property type="match status" value="1"/>
</dbReference>
<organism evidence="8 9">
    <name type="scientific">Gallibacterium genomosp. 3</name>
    <dbReference type="NCBI Taxonomy" id="505345"/>
    <lineage>
        <taxon>Bacteria</taxon>
        <taxon>Pseudomonadati</taxon>
        <taxon>Pseudomonadota</taxon>
        <taxon>Gammaproteobacteria</taxon>
        <taxon>Pasteurellales</taxon>
        <taxon>Pasteurellaceae</taxon>
        <taxon>Gallibacterium</taxon>
    </lineage>
</organism>
<feature type="transmembrane region" description="Helical" evidence="7">
    <location>
        <begin position="12"/>
        <end position="33"/>
    </location>
</feature>
<dbReference type="AlphaFoldDB" id="A0A1A7NTU1"/>